<feature type="region of interest" description="Disordered" evidence="10">
    <location>
        <begin position="280"/>
        <end position="320"/>
    </location>
</feature>
<evidence type="ECO:0000259" key="14">
    <source>
        <dbReference type="Pfam" id="PF23539"/>
    </source>
</evidence>
<dbReference type="InterPro" id="IPR050482">
    <property type="entry name" value="Sensor_HK_TwoCompSys"/>
</dbReference>
<feature type="transmembrane region" description="Helical" evidence="11">
    <location>
        <begin position="74"/>
        <end position="90"/>
    </location>
</feature>
<keyword evidence="3" id="KW-0597">Phosphoprotein</keyword>
<dbReference type="InterPro" id="IPR036890">
    <property type="entry name" value="HATPase_C_sf"/>
</dbReference>
<accession>A0ABY8QV36</accession>
<keyword evidence="9" id="KW-0175">Coiled coil</keyword>
<keyword evidence="5" id="KW-0547">Nucleotide-binding</keyword>
<evidence type="ECO:0000256" key="5">
    <source>
        <dbReference type="ARBA" id="ARBA00022741"/>
    </source>
</evidence>
<evidence type="ECO:0000256" key="9">
    <source>
        <dbReference type="SAM" id="Coils"/>
    </source>
</evidence>
<evidence type="ECO:0000256" key="10">
    <source>
        <dbReference type="SAM" id="MobiDB-lite"/>
    </source>
</evidence>
<feature type="transmembrane region" description="Helical" evidence="11">
    <location>
        <begin position="49"/>
        <end position="67"/>
    </location>
</feature>
<dbReference type="InterPro" id="IPR055558">
    <property type="entry name" value="DUF7134"/>
</dbReference>
<dbReference type="Gene3D" id="3.30.565.10">
    <property type="entry name" value="Histidine kinase-like ATPase, C-terminal domain"/>
    <property type="match status" value="1"/>
</dbReference>
<reference evidence="15 16" key="1">
    <citation type="submission" date="2023-05" db="EMBL/GenBank/DDBJ databases">
        <title>Lithophilousrod everest ZFBP1038 complete genpme.</title>
        <authorList>
            <person name="Tian M."/>
        </authorList>
    </citation>
    <scope>NUCLEOTIDE SEQUENCE [LARGE SCALE GENOMIC DNA]</scope>
    <source>
        <strain evidence="15 16">ZFBP1038</strain>
    </source>
</reference>
<feature type="transmembrane region" description="Helical" evidence="11">
    <location>
        <begin position="156"/>
        <end position="181"/>
    </location>
</feature>
<dbReference type="SUPFAM" id="SSF55874">
    <property type="entry name" value="ATPase domain of HSP90 chaperone/DNA topoisomerase II/histidine kinase"/>
    <property type="match status" value="1"/>
</dbReference>
<evidence type="ECO:0000256" key="2">
    <source>
        <dbReference type="ARBA" id="ARBA00012438"/>
    </source>
</evidence>
<evidence type="ECO:0000256" key="3">
    <source>
        <dbReference type="ARBA" id="ARBA00022553"/>
    </source>
</evidence>
<dbReference type="EC" id="2.7.13.3" evidence="2"/>
<feature type="transmembrane region" description="Helical" evidence="11">
    <location>
        <begin position="120"/>
        <end position="136"/>
    </location>
</feature>
<evidence type="ECO:0000256" key="8">
    <source>
        <dbReference type="ARBA" id="ARBA00023012"/>
    </source>
</evidence>
<keyword evidence="6 15" id="KW-0418">Kinase</keyword>
<gene>
    <name evidence="15" type="ORF">LWF01_00210</name>
</gene>
<feature type="transmembrane region" description="Helical" evidence="11">
    <location>
        <begin position="20"/>
        <end position="43"/>
    </location>
</feature>
<evidence type="ECO:0000256" key="6">
    <source>
        <dbReference type="ARBA" id="ARBA00022777"/>
    </source>
</evidence>
<evidence type="ECO:0000313" key="15">
    <source>
        <dbReference type="EMBL" id="WGW12224.1"/>
    </source>
</evidence>
<feature type="domain" description="Histidine kinase/HSP90-like ATPase" evidence="12">
    <location>
        <begin position="406"/>
        <end position="501"/>
    </location>
</feature>
<dbReference type="CDD" id="cd16917">
    <property type="entry name" value="HATPase_UhpB-NarQ-NarX-like"/>
    <property type="match status" value="1"/>
</dbReference>
<keyword evidence="16" id="KW-1185">Reference proteome</keyword>
<dbReference type="RefSeq" id="WP_349639023.1">
    <property type="nucleotide sequence ID" value="NZ_CP090958.1"/>
</dbReference>
<dbReference type="Pfam" id="PF07730">
    <property type="entry name" value="HisKA_3"/>
    <property type="match status" value="1"/>
</dbReference>
<dbReference type="InterPro" id="IPR011712">
    <property type="entry name" value="Sig_transdc_His_kin_sub3_dim/P"/>
</dbReference>
<name>A0ABY8QV36_9MICO</name>
<sequence length="508" mass="54522">MNSRREPEWRRPMPARRGIVRDSLGAVLLMVGTAVNLVMYLVAGFYDKPAPMWISIIWAVLISAPLALRRRFPATVAVVVAVVFILGQILMVPEAAFSQICLFIALYTLGAWGRDRRRATIVRLAIIVAMFTWFFVNLSRTLNNPLSTPDLSREGAFSPLAAVMVMQLLTNLLYFSAAYFFGNSGYRSAMRQAELEAKTLELERERVHSATQAVALERVRIARELHDVVAHHVSVMGIQAGAARRVLATDAGKASTALSNIESSARDAVAELRRLLGALRESSRPGPVDSDGRGEGAEVTGGTVMGGQAAPDSSSVATDGKVLTGGKAALRIEPDARNADSHTYEVDAAHAGNRTARVERPASESASTQGVGQLPALVEQARLAGLPTDLHFEGEARELPGTISFSIYRIVQEALTNSRKHAGENATARIRLEYSSSAVEVQVSDDGGTRSLAPVRAGTAIPGVGLGQIGMRERALLSGGEVEFGPKFHGGYLVRAAFPLTIDDGDSR</sequence>
<keyword evidence="11" id="KW-0472">Membrane</keyword>
<feature type="domain" description="Signal transduction histidine kinase subgroup 3 dimerisation and phosphoacceptor" evidence="13">
    <location>
        <begin position="217"/>
        <end position="282"/>
    </location>
</feature>
<dbReference type="Gene3D" id="1.20.5.1930">
    <property type="match status" value="1"/>
</dbReference>
<feature type="domain" description="DUF7134" evidence="14">
    <location>
        <begin position="16"/>
        <end position="135"/>
    </location>
</feature>
<protein>
    <recommendedName>
        <fullName evidence="2">histidine kinase</fullName>
        <ecNumber evidence="2">2.7.13.3</ecNumber>
    </recommendedName>
</protein>
<feature type="transmembrane region" description="Helical" evidence="11">
    <location>
        <begin position="96"/>
        <end position="113"/>
    </location>
</feature>
<dbReference type="InterPro" id="IPR003594">
    <property type="entry name" value="HATPase_dom"/>
</dbReference>
<dbReference type="EMBL" id="CP090958">
    <property type="protein sequence ID" value="WGW12224.1"/>
    <property type="molecule type" value="Genomic_DNA"/>
</dbReference>
<feature type="coiled-coil region" evidence="9">
    <location>
        <begin position="183"/>
        <end position="210"/>
    </location>
</feature>
<evidence type="ECO:0000256" key="1">
    <source>
        <dbReference type="ARBA" id="ARBA00000085"/>
    </source>
</evidence>
<organism evidence="15 16">
    <name type="scientific">Saxibacter everestensis</name>
    <dbReference type="NCBI Taxonomy" id="2909229"/>
    <lineage>
        <taxon>Bacteria</taxon>
        <taxon>Bacillati</taxon>
        <taxon>Actinomycetota</taxon>
        <taxon>Actinomycetes</taxon>
        <taxon>Micrococcales</taxon>
        <taxon>Brevibacteriaceae</taxon>
        <taxon>Saxibacter</taxon>
    </lineage>
</organism>
<evidence type="ECO:0000259" key="12">
    <source>
        <dbReference type="Pfam" id="PF02518"/>
    </source>
</evidence>
<evidence type="ECO:0000313" key="16">
    <source>
        <dbReference type="Proteomes" id="UP001209083"/>
    </source>
</evidence>
<dbReference type="PANTHER" id="PTHR24421:SF10">
    <property type="entry name" value="NITRATE_NITRITE SENSOR PROTEIN NARQ"/>
    <property type="match status" value="1"/>
</dbReference>
<dbReference type="Pfam" id="PF23539">
    <property type="entry name" value="DUF7134"/>
    <property type="match status" value="1"/>
</dbReference>
<evidence type="ECO:0000256" key="4">
    <source>
        <dbReference type="ARBA" id="ARBA00022679"/>
    </source>
</evidence>
<evidence type="ECO:0000256" key="11">
    <source>
        <dbReference type="SAM" id="Phobius"/>
    </source>
</evidence>
<keyword evidence="8" id="KW-0902">Two-component regulatory system</keyword>
<keyword evidence="11" id="KW-1133">Transmembrane helix</keyword>
<evidence type="ECO:0000259" key="13">
    <source>
        <dbReference type="Pfam" id="PF07730"/>
    </source>
</evidence>
<proteinExistence type="predicted"/>
<comment type="catalytic activity">
    <reaction evidence="1">
        <text>ATP + protein L-histidine = ADP + protein N-phospho-L-histidine.</text>
        <dbReference type="EC" id="2.7.13.3"/>
    </reaction>
</comment>
<keyword evidence="4" id="KW-0808">Transferase</keyword>
<dbReference type="GO" id="GO:0016301">
    <property type="term" value="F:kinase activity"/>
    <property type="evidence" value="ECO:0007669"/>
    <property type="project" value="UniProtKB-KW"/>
</dbReference>
<dbReference type="PANTHER" id="PTHR24421">
    <property type="entry name" value="NITRATE/NITRITE SENSOR PROTEIN NARX-RELATED"/>
    <property type="match status" value="1"/>
</dbReference>
<keyword evidence="11" id="KW-0812">Transmembrane</keyword>
<keyword evidence="7" id="KW-0067">ATP-binding</keyword>
<dbReference type="Pfam" id="PF02518">
    <property type="entry name" value="HATPase_c"/>
    <property type="match status" value="1"/>
</dbReference>
<evidence type="ECO:0000256" key="7">
    <source>
        <dbReference type="ARBA" id="ARBA00022840"/>
    </source>
</evidence>
<dbReference type="Proteomes" id="UP001209083">
    <property type="component" value="Chromosome"/>
</dbReference>